<dbReference type="EMBL" id="CP042914">
    <property type="protein sequence ID" value="QEG38482.1"/>
    <property type="molecule type" value="Genomic_DNA"/>
</dbReference>
<dbReference type="KEGG" id="rul:UC8_04390"/>
<name>A0A5B9QL35_9BACT</name>
<dbReference type="Proteomes" id="UP000325286">
    <property type="component" value="Chromosome"/>
</dbReference>
<accession>A0A5B9QL35</accession>
<evidence type="ECO:0000313" key="2">
    <source>
        <dbReference type="Proteomes" id="UP000325286"/>
    </source>
</evidence>
<sequence length="60" mass="6921">MGPWPVSYSLVPRLRLVTPLHRRLRLPIEAGRQSLQDNTFPGRAWERELIFAAARSPSPR</sequence>
<protein>
    <submittedName>
        <fullName evidence="1">Uncharacterized protein</fullName>
    </submittedName>
</protein>
<proteinExistence type="predicted"/>
<keyword evidence="2" id="KW-1185">Reference proteome</keyword>
<evidence type="ECO:0000313" key="1">
    <source>
        <dbReference type="EMBL" id="QEG38482.1"/>
    </source>
</evidence>
<reference evidence="1 2" key="1">
    <citation type="submission" date="2019-08" db="EMBL/GenBank/DDBJ databases">
        <title>Deep-cultivation of Planctomycetes and their phenomic and genomic characterization uncovers novel biology.</title>
        <authorList>
            <person name="Wiegand S."/>
            <person name="Jogler M."/>
            <person name="Boedeker C."/>
            <person name="Pinto D."/>
            <person name="Vollmers J."/>
            <person name="Rivas-Marin E."/>
            <person name="Kohn T."/>
            <person name="Peeters S.H."/>
            <person name="Heuer A."/>
            <person name="Rast P."/>
            <person name="Oberbeckmann S."/>
            <person name="Bunk B."/>
            <person name="Jeske O."/>
            <person name="Meyerdierks A."/>
            <person name="Storesund J.E."/>
            <person name="Kallscheuer N."/>
            <person name="Luecker S."/>
            <person name="Lage O.M."/>
            <person name="Pohl T."/>
            <person name="Merkel B.J."/>
            <person name="Hornburger P."/>
            <person name="Mueller R.-W."/>
            <person name="Bruemmer F."/>
            <person name="Labrenz M."/>
            <person name="Spormann A.M."/>
            <person name="Op den Camp H."/>
            <person name="Overmann J."/>
            <person name="Amann R."/>
            <person name="Jetten M.S.M."/>
            <person name="Mascher T."/>
            <person name="Medema M.H."/>
            <person name="Devos D.P."/>
            <person name="Kaster A.-K."/>
            <person name="Ovreas L."/>
            <person name="Rohde M."/>
            <person name="Galperin M.Y."/>
            <person name="Jogler C."/>
        </authorList>
    </citation>
    <scope>NUCLEOTIDE SEQUENCE [LARGE SCALE GENOMIC DNA]</scope>
    <source>
        <strain evidence="1 2">UC8</strain>
    </source>
</reference>
<dbReference type="AlphaFoldDB" id="A0A5B9QL35"/>
<gene>
    <name evidence="1" type="ORF">UC8_04390</name>
</gene>
<organism evidence="1 2">
    <name type="scientific">Roseimaritima ulvae</name>
    <dbReference type="NCBI Taxonomy" id="980254"/>
    <lineage>
        <taxon>Bacteria</taxon>
        <taxon>Pseudomonadati</taxon>
        <taxon>Planctomycetota</taxon>
        <taxon>Planctomycetia</taxon>
        <taxon>Pirellulales</taxon>
        <taxon>Pirellulaceae</taxon>
        <taxon>Roseimaritima</taxon>
    </lineage>
</organism>